<evidence type="ECO:0000313" key="2">
    <source>
        <dbReference type="EMBL" id="OQS55481.1"/>
    </source>
</evidence>
<dbReference type="Proteomes" id="UP000192758">
    <property type="component" value="Unassembled WGS sequence"/>
</dbReference>
<dbReference type="AlphaFoldDB" id="A0A1W0E8B6"/>
<name>A0A1W0E8B6_9MICR</name>
<reference evidence="2 3" key="1">
    <citation type="journal article" date="2017" name="Environ. Microbiol.">
        <title>Decay of the glycolytic pathway and adaptation to intranuclear parasitism within Enterocytozoonidae microsporidia.</title>
        <authorList>
            <person name="Wiredu Boakye D."/>
            <person name="Jaroenlak P."/>
            <person name="Prachumwat A."/>
            <person name="Williams T.A."/>
            <person name="Bateman K.S."/>
            <person name="Itsathitphaisarn O."/>
            <person name="Sritunyalucksana K."/>
            <person name="Paszkiewicz K.H."/>
            <person name="Moore K.A."/>
            <person name="Stentiford G.D."/>
            <person name="Williams B.A."/>
        </authorList>
    </citation>
    <scope>NUCLEOTIDE SEQUENCE [LARGE SCALE GENOMIC DNA]</scope>
    <source>
        <strain evidence="2 3">TH1</strain>
    </source>
</reference>
<dbReference type="VEuPathDB" id="MicrosporidiaDB:EHP00_2730"/>
<gene>
    <name evidence="1" type="ORF">EHP00_2730</name>
    <name evidence="2" type="ORF">EHP00_824</name>
</gene>
<dbReference type="STRING" id="646526.A0A1W0E8B6"/>
<dbReference type="VEuPathDB" id="MicrosporidiaDB:EHP00_824"/>
<keyword evidence="3" id="KW-1185">Reference proteome</keyword>
<dbReference type="OrthoDB" id="5571054at2759"/>
<dbReference type="EMBL" id="MNPJ01000008">
    <property type="protein sequence ID" value="OQS55473.1"/>
    <property type="molecule type" value="Genomic_DNA"/>
</dbReference>
<evidence type="ECO:0000313" key="1">
    <source>
        <dbReference type="EMBL" id="OQS55473.1"/>
    </source>
</evidence>
<organism evidence="2 3">
    <name type="scientific">Ecytonucleospora hepatopenaei</name>
    <dbReference type="NCBI Taxonomy" id="646526"/>
    <lineage>
        <taxon>Eukaryota</taxon>
        <taxon>Fungi</taxon>
        <taxon>Fungi incertae sedis</taxon>
        <taxon>Microsporidia</taxon>
        <taxon>Enterocytozoonidae</taxon>
        <taxon>Ecytonucleospora</taxon>
    </lineage>
</organism>
<comment type="caution">
    <text evidence="2">The sequence shown here is derived from an EMBL/GenBank/DDBJ whole genome shotgun (WGS) entry which is preliminary data.</text>
</comment>
<dbReference type="EMBL" id="MNPJ01000008">
    <property type="protein sequence ID" value="OQS55481.1"/>
    <property type="molecule type" value="Genomic_DNA"/>
</dbReference>
<evidence type="ECO:0000313" key="3">
    <source>
        <dbReference type="Proteomes" id="UP000192758"/>
    </source>
</evidence>
<sequence length="407" mass="47330">MDRINKFLASREKKGVKTLRVLDKRYKICKNDIKLVREYMKCKNLSGFKLQDCKVDAGKMDAILSKKKSYNKEMHDRRWLEKNKNKFEKNEEKIFEEKLYDIYEGESLSDYKQEWVYDITSPYEGKIEDLYTNDLKDMEQFAKKFRTPVEKSISIEEIVKFKKQCLEMSYLGHHEASVENIANVDDEDLCYGEGVFSLHFGAYANEENLFLFKNGELSKNGVFFSKNVLSFAVKNESVYVLTNKECKVFDYEGNVIKFYKFKGENVNKICVDNSGNIFAGGSCGVKKIKNAESVESYGFVNYAIDFAVKEDALAVVNNLNKLYFIRGGQKYQITTGEIGKKVDLYETESEFFISVLFALEVKIYSFNKKSKELLPCCSINGIFENIAFDRKIMKMYAFEREKINIYG</sequence>
<dbReference type="GO" id="GO:0016740">
    <property type="term" value="F:transferase activity"/>
    <property type="evidence" value="ECO:0007669"/>
    <property type="project" value="UniProtKB-KW"/>
</dbReference>
<keyword evidence="1" id="KW-0808">Transferase</keyword>
<accession>A0A1W0E8B6</accession>
<protein>
    <submittedName>
        <fullName evidence="1">Protein prenyltransferase</fullName>
    </submittedName>
</protein>
<proteinExistence type="predicted"/>